<gene>
    <name evidence="3" type="ORF">ACFO9E_07955</name>
</gene>
<comment type="caution">
    <text evidence="3">The sequence shown here is derived from an EMBL/GenBank/DDBJ whole genome shotgun (WGS) entry which is preliminary data.</text>
</comment>
<keyword evidence="4" id="KW-1185">Reference proteome</keyword>
<dbReference type="InterPro" id="IPR027417">
    <property type="entry name" value="P-loop_NTPase"/>
</dbReference>
<dbReference type="Gene3D" id="3.40.50.300">
    <property type="entry name" value="P-loop containing nucleotide triphosphate hydrolases"/>
    <property type="match status" value="1"/>
</dbReference>
<sequence>MGKRQTRTRGKTKGAVWPGQPAASQRTAATRARQLAPAASTTGPKEKDGTAALLTEIQQVAAEAQVGLAAGDEPDSAASGLEQAWQLYRTLAKRQAEAADALAVQGERLRADREELDAAVARQFEEAAALQEQRATLEVRTELLDRRVRALSDREQAAEAQFAELRLEAGRELETWLADQRRTAVDALDTERQAWQTRWSEAQRRLADAQAALDQRESELAQRERDLRSAQLQLEDEREDVAQLKAALKEQQASRAERFEREVTSRTDQLLQQMEEDRHRLAAVTEGNERLSARLGAYDSALASLGGMTLEQVVERMAELRAEKAHLLEENATAPRADARMLEQLRQQVMQLAADNEELVRERGELESALQRDRIAVNERQNYLEANNWLRAANSQLQQLLNEEAAKLKATAQVGKEGHAFPACSHMDREFGTPWPSDAHTPELPELVRQMQAVIRQKASLSYGLSDLRLVLAGMAMSRLHLFQGISGIGKTGLARALATAFGSDNSVAVVPVQAGWRDPQDLMGYYNSFDRIFYESEFTKALYRAQCPVFKNRPFFIVLDEMNLSHPEQYFSGVLSALSIKDRPRLALTTAPVRNPPDLLIDGTHIAVPDNVWFIGTANHDETTVGFADKTYDRAFVLELPWQHPDLAEMATALPEPLAHRGLSQAFTEAQATYGTEAASIIDFLDTHWRSRFAEEMRIGWGNRLELQIKEFAPVIVAAEGSPGEALDHLLATRILRSIRGRYDIHADSLDTLRTDLVESLMLFDSAHEPVATQRLLDDEIRSRGRR</sequence>
<dbReference type="RefSeq" id="WP_381192798.1">
    <property type="nucleotide sequence ID" value="NZ_JBHSFE010000007.1"/>
</dbReference>
<organism evidence="3 4">
    <name type="scientific">Streptomyces maoxianensis</name>
    <dbReference type="NCBI Taxonomy" id="1459942"/>
    <lineage>
        <taxon>Bacteria</taxon>
        <taxon>Bacillati</taxon>
        <taxon>Actinomycetota</taxon>
        <taxon>Actinomycetes</taxon>
        <taxon>Kitasatosporales</taxon>
        <taxon>Streptomycetaceae</taxon>
        <taxon>Streptomyces</taxon>
    </lineage>
</organism>
<dbReference type="PANTHER" id="PTHR23159:SF31">
    <property type="entry name" value="CENTROSOME-ASSOCIATED PROTEIN CEP250 ISOFORM X1"/>
    <property type="match status" value="1"/>
</dbReference>
<feature type="region of interest" description="Disordered" evidence="2">
    <location>
        <begin position="1"/>
        <end position="48"/>
    </location>
</feature>
<dbReference type="PANTHER" id="PTHR23159">
    <property type="entry name" value="CENTROSOMAL PROTEIN 2"/>
    <property type="match status" value="1"/>
</dbReference>
<dbReference type="Proteomes" id="UP001595993">
    <property type="component" value="Unassembled WGS sequence"/>
</dbReference>
<feature type="compositionally biased region" description="Basic residues" evidence="2">
    <location>
        <begin position="1"/>
        <end position="12"/>
    </location>
</feature>
<protein>
    <recommendedName>
        <fullName evidence="5">AAA family ATPase</fullName>
    </recommendedName>
</protein>
<evidence type="ECO:0000313" key="3">
    <source>
        <dbReference type="EMBL" id="MFC4607748.1"/>
    </source>
</evidence>
<name>A0ABV9G3H0_9ACTN</name>
<evidence type="ECO:0000256" key="1">
    <source>
        <dbReference type="SAM" id="Coils"/>
    </source>
</evidence>
<feature type="coiled-coil region" evidence="1">
    <location>
        <begin position="113"/>
        <end position="168"/>
    </location>
</feature>
<reference evidence="4" key="1">
    <citation type="journal article" date="2019" name="Int. J. Syst. Evol. Microbiol.">
        <title>The Global Catalogue of Microorganisms (GCM) 10K type strain sequencing project: providing services to taxonomists for standard genome sequencing and annotation.</title>
        <authorList>
            <consortium name="The Broad Institute Genomics Platform"/>
            <consortium name="The Broad Institute Genome Sequencing Center for Infectious Disease"/>
            <person name="Wu L."/>
            <person name="Ma J."/>
        </authorList>
    </citation>
    <scope>NUCLEOTIDE SEQUENCE [LARGE SCALE GENOMIC DNA]</scope>
    <source>
        <strain evidence="4">CGMCC 4.7139</strain>
    </source>
</reference>
<accession>A0ABV9G3H0</accession>
<dbReference type="EMBL" id="JBHSFE010000007">
    <property type="protein sequence ID" value="MFC4607748.1"/>
    <property type="molecule type" value="Genomic_DNA"/>
</dbReference>
<keyword evidence="1" id="KW-0175">Coiled coil</keyword>
<feature type="coiled-coil region" evidence="1">
    <location>
        <begin position="310"/>
        <end position="369"/>
    </location>
</feature>
<feature type="compositionally biased region" description="Low complexity" evidence="2">
    <location>
        <begin position="20"/>
        <end position="40"/>
    </location>
</feature>
<evidence type="ECO:0000313" key="4">
    <source>
        <dbReference type="Proteomes" id="UP001595993"/>
    </source>
</evidence>
<evidence type="ECO:0008006" key="5">
    <source>
        <dbReference type="Google" id="ProtNLM"/>
    </source>
</evidence>
<proteinExistence type="predicted"/>
<evidence type="ECO:0000256" key="2">
    <source>
        <dbReference type="SAM" id="MobiDB-lite"/>
    </source>
</evidence>
<dbReference type="SUPFAM" id="SSF52540">
    <property type="entry name" value="P-loop containing nucleoside triphosphate hydrolases"/>
    <property type="match status" value="1"/>
</dbReference>
<feature type="coiled-coil region" evidence="1">
    <location>
        <begin position="199"/>
        <end position="254"/>
    </location>
</feature>